<reference evidence="1 2" key="1">
    <citation type="submission" date="2018-10" db="EMBL/GenBank/DDBJ databases">
        <title>Genomic Encyclopedia of Archaeal and Bacterial Type Strains, Phase II (KMG-II): from individual species to whole genera.</title>
        <authorList>
            <person name="Goeker M."/>
        </authorList>
    </citation>
    <scope>NUCLEOTIDE SEQUENCE [LARGE SCALE GENOMIC DNA]</scope>
    <source>
        <strain evidence="1 2">DSM 23424</strain>
    </source>
</reference>
<evidence type="ECO:0000313" key="2">
    <source>
        <dbReference type="Proteomes" id="UP000271339"/>
    </source>
</evidence>
<dbReference type="EMBL" id="REFC01000012">
    <property type="protein sequence ID" value="RMA64790.1"/>
    <property type="molecule type" value="Genomic_DNA"/>
</dbReference>
<gene>
    <name evidence="1" type="ORF">BXY75_1671</name>
</gene>
<protein>
    <submittedName>
        <fullName evidence="1">Uncharacterized protein</fullName>
    </submittedName>
</protein>
<accession>A0A3L9YY77</accession>
<organism evidence="1 2">
    <name type="scientific">Ulvibacter antarcticus</name>
    <dbReference type="NCBI Taxonomy" id="442714"/>
    <lineage>
        <taxon>Bacteria</taxon>
        <taxon>Pseudomonadati</taxon>
        <taxon>Bacteroidota</taxon>
        <taxon>Flavobacteriia</taxon>
        <taxon>Flavobacteriales</taxon>
        <taxon>Flavobacteriaceae</taxon>
        <taxon>Ulvibacter</taxon>
    </lineage>
</organism>
<dbReference type="AlphaFoldDB" id="A0A3L9YY77"/>
<comment type="caution">
    <text evidence="1">The sequence shown here is derived from an EMBL/GenBank/DDBJ whole genome shotgun (WGS) entry which is preliminary data.</text>
</comment>
<evidence type="ECO:0000313" key="1">
    <source>
        <dbReference type="EMBL" id="RMA64790.1"/>
    </source>
</evidence>
<proteinExistence type="predicted"/>
<dbReference type="Proteomes" id="UP000271339">
    <property type="component" value="Unassembled WGS sequence"/>
</dbReference>
<keyword evidence="2" id="KW-1185">Reference proteome</keyword>
<sequence length="37" mass="4428">MDRGPSPITYHFMRTYVEINERCYLIANHTMAIPEKE</sequence>
<name>A0A3L9YY77_9FLAO</name>